<comment type="caution">
    <text evidence="1">The sequence shown here is derived from an EMBL/GenBank/DDBJ whole genome shotgun (WGS) entry which is preliminary data.</text>
</comment>
<name>A0A5B6W6M4_9ROSI</name>
<protein>
    <submittedName>
        <fullName evidence="1">Uncharacterized protein</fullName>
    </submittedName>
</protein>
<sequence length="81" mass="8943">MGLSFDKISYLFVPHAANGVAHTLALEGRRISHYGEWVHGLPDSVSLLAIKERLQMNLGGREFECAEMLYPPIQGLGRGYG</sequence>
<gene>
    <name evidence="1" type="ORF">EPI10_010471</name>
</gene>
<dbReference type="Proteomes" id="UP000325315">
    <property type="component" value="Unassembled WGS sequence"/>
</dbReference>
<dbReference type="EMBL" id="SMMG02000004">
    <property type="protein sequence ID" value="KAA3476492.1"/>
    <property type="molecule type" value="Genomic_DNA"/>
</dbReference>
<keyword evidence="2" id="KW-1185">Reference proteome</keyword>
<evidence type="ECO:0000313" key="2">
    <source>
        <dbReference type="Proteomes" id="UP000325315"/>
    </source>
</evidence>
<dbReference type="OrthoDB" id="10421626at2759"/>
<proteinExistence type="predicted"/>
<organism evidence="1 2">
    <name type="scientific">Gossypium australe</name>
    <dbReference type="NCBI Taxonomy" id="47621"/>
    <lineage>
        <taxon>Eukaryota</taxon>
        <taxon>Viridiplantae</taxon>
        <taxon>Streptophyta</taxon>
        <taxon>Embryophyta</taxon>
        <taxon>Tracheophyta</taxon>
        <taxon>Spermatophyta</taxon>
        <taxon>Magnoliopsida</taxon>
        <taxon>eudicotyledons</taxon>
        <taxon>Gunneridae</taxon>
        <taxon>Pentapetalae</taxon>
        <taxon>rosids</taxon>
        <taxon>malvids</taxon>
        <taxon>Malvales</taxon>
        <taxon>Malvaceae</taxon>
        <taxon>Malvoideae</taxon>
        <taxon>Gossypium</taxon>
    </lineage>
</organism>
<accession>A0A5B6W6M4</accession>
<reference evidence="2" key="1">
    <citation type="journal article" date="2019" name="Plant Biotechnol. J.">
        <title>Genome sequencing of the Australian wild diploid species Gossypium australe highlights disease resistance and delayed gland morphogenesis.</title>
        <authorList>
            <person name="Cai Y."/>
            <person name="Cai X."/>
            <person name="Wang Q."/>
            <person name="Wang P."/>
            <person name="Zhang Y."/>
            <person name="Cai C."/>
            <person name="Xu Y."/>
            <person name="Wang K."/>
            <person name="Zhou Z."/>
            <person name="Wang C."/>
            <person name="Geng S."/>
            <person name="Li B."/>
            <person name="Dong Q."/>
            <person name="Hou Y."/>
            <person name="Wang H."/>
            <person name="Ai P."/>
            <person name="Liu Z."/>
            <person name="Yi F."/>
            <person name="Sun M."/>
            <person name="An G."/>
            <person name="Cheng J."/>
            <person name="Zhang Y."/>
            <person name="Shi Q."/>
            <person name="Xie Y."/>
            <person name="Shi X."/>
            <person name="Chang Y."/>
            <person name="Huang F."/>
            <person name="Chen Y."/>
            <person name="Hong S."/>
            <person name="Mi L."/>
            <person name="Sun Q."/>
            <person name="Zhang L."/>
            <person name="Zhou B."/>
            <person name="Peng R."/>
            <person name="Zhang X."/>
            <person name="Liu F."/>
        </authorList>
    </citation>
    <scope>NUCLEOTIDE SEQUENCE [LARGE SCALE GENOMIC DNA]</scope>
    <source>
        <strain evidence="2">cv. PA1801</strain>
    </source>
</reference>
<evidence type="ECO:0000313" key="1">
    <source>
        <dbReference type="EMBL" id="KAA3476492.1"/>
    </source>
</evidence>
<dbReference type="AlphaFoldDB" id="A0A5B6W6M4"/>